<gene>
    <name evidence="3" type="ORF">SNAT2548_LOCUS33053</name>
</gene>
<name>A0A812UIG6_9DINO</name>
<keyword evidence="1" id="KW-0175">Coiled coil</keyword>
<dbReference type="Proteomes" id="UP000604046">
    <property type="component" value="Unassembled WGS sequence"/>
</dbReference>
<feature type="region of interest" description="Disordered" evidence="2">
    <location>
        <begin position="182"/>
        <end position="246"/>
    </location>
</feature>
<reference evidence="3" key="1">
    <citation type="submission" date="2021-02" db="EMBL/GenBank/DDBJ databases">
        <authorList>
            <person name="Dougan E. K."/>
            <person name="Rhodes N."/>
            <person name="Thang M."/>
            <person name="Chan C."/>
        </authorList>
    </citation>
    <scope>NUCLEOTIDE SEQUENCE</scope>
</reference>
<feature type="coiled-coil region" evidence="1">
    <location>
        <begin position="98"/>
        <end position="125"/>
    </location>
</feature>
<comment type="caution">
    <text evidence="3">The sequence shown here is derived from an EMBL/GenBank/DDBJ whole genome shotgun (WGS) entry which is preliminary data.</text>
</comment>
<protein>
    <submittedName>
        <fullName evidence="3">Uncharacterized protein</fullName>
    </submittedName>
</protein>
<sequence>MGRQQSALEAMQEELLAGMARRPDEARVSAVEHGITSLHTKQSEISATLQAGDHVAESLEVAGGIAEGLGLQGRHFDVRSGYRSSRSDLEPHAVAAMLQPLQQRIAQQESDLKEMDAKLVELRQLRVPALKSELATVADAMTTLCAKIEDMDNLKAANERLSSELGTVAKAVANLADHVDRLEGKTPTNSVASAGEVASAPTPRDPRRDHRKAPSPRRWLQEPLSVSVGRCSDVPGHRPAWAKVVR</sequence>
<evidence type="ECO:0000256" key="2">
    <source>
        <dbReference type="SAM" id="MobiDB-lite"/>
    </source>
</evidence>
<organism evidence="3 4">
    <name type="scientific">Symbiodinium natans</name>
    <dbReference type="NCBI Taxonomy" id="878477"/>
    <lineage>
        <taxon>Eukaryota</taxon>
        <taxon>Sar</taxon>
        <taxon>Alveolata</taxon>
        <taxon>Dinophyceae</taxon>
        <taxon>Suessiales</taxon>
        <taxon>Symbiodiniaceae</taxon>
        <taxon>Symbiodinium</taxon>
    </lineage>
</organism>
<dbReference type="AlphaFoldDB" id="A0A812UIG6"/>
<keyword evidence="4" id="KW-1185">Reference proteome</keyword>
<accession>A0A812UIG6</accession>
<proteinExistence type="predicted"/>
<dbReference type="EMBL" id="CAJNDS010002738">
    <property type="protein sequence ID" value="CAE7579331.1"/>
    <property type="molecule type" value="Genomic_DNA"/>
</dbReference>
<evidence type="ECO:0000313" key="4">
    <source>
        <dbReference type="Proteomes" id="UP000604046"/>
    </source>
</evidence>
<dbReference type="OrthoDB" id="431986at2759"/>
<evidence type="ECO:0000313" key="3">
    <source>
        <dbReference type="EMBL" id="CAE7579331.1"/>
    </source>
</evidence>
<evidence type="ECO:0000256" key="1">
    <source>
        <dbReference type="SAM" id="Coils"/>
    </source>
</evidence>